<protein>
    <submittedName>
        <fullName evidence="1">Uncharacterized protein</fullName>
    </submittedName>
</protein>
<proteinExistence type="predicted"/>
<organism evidence="1 2">
    <name type="scientific">Agrobacterium tumefaciens</name>
    <dbReference type="NCBI Taxonomy" id="358"/>
    <lineage>
        <taxon>Bacteria</taxon>
        <taxon>Pseudomonadati</taxon>
        <taxon>Pseudomonadota</taxon>
        <taxon>Alphaproteobacteria</taxon>
        <taxon>Hyphomicrobiales</taxon>
        <taxon>Rhizobiaceae</taxon>
        <taxon>Rhizobium/Agrobacterium group</taxon>
        <taxon>Agrobacterium</taxon>
        <taxon>Agrobacterium tumefaciens complex</taxon>
    </lineage>
</organism>
<dbReference type="OrthoDB" id="8910754at2"/>
<accession>A0A0D0KQ73</accession>
<dbReference type="Proteomes" id="UP000035017">
    <property type="component" value="Unassembled WGS sequence"/>
</dbReference>
<dbReference type="EMBL" id="JXQV01000030">
    <property type="protein sequence ID" value="KIP99067.1"/>
    <property type="molecule type" value="Genomic_DNA"/>
</dbReference>
<reference evidence="1 2" key="1">
    <citation type="submission" date="2014-12" db="EMBL/GenBank/DDBJ databases">
        <title>16Stimator: statistical estimation of ribosomal gene copy numbers from draft genome assemblies.</title>
        <authorList>
            <person name="Perisin M.A."/>
            <person name="Vetter M."/>
            <person name="Gilbert J.A."/>
            <person name="Bergelson J."/>
        </authorList>
    </citation>
    <scope>NUCLEOTIDE SEQUENCE [LARGE SCALE GENOMIC DNA]</scope>
    <source>
        <strain evidence="1 2">MEJ076</strain>
    </source>
</reference>
<dbReference type="AlphaFoldDB" id="A0A0D0KQ73"/>
<gene>
    <name evidence="1" type="ORF">RU07_20530</name>
</gene>
<comment type="caution">
    <text evidence="1">The sequence shown here is derived from an EMBL/GenBank/DDBJ whole genome shotgun (WGS) entry which is preliminary data.</text>
</comment>
<evidence type="ECO:0000313" key="2">
    <source>
        <dbReference type="Proteomes" id="UP000035017"/>
    </source>
</evidence>
<name>A0A0D0KQ73_AGRTU</name>
<evidence type="ECO:0000313" key="1">
    <source>
        <dbReference type="EMBL" id="KIP99067.1"/>
    </source>
</evidence>
<sequence length="279" mass="31393">MNNFKDTISTIQGLIETGTPRSLTYAALECRLAIEHICYNRLRMLHGYISHDEIRRWQPAHVIKILAEEVDPEVGETFTISMSTNAISDTSPYTVEEYEGHTYIEIGKQVGFKAAYFQTLWNALSKVALHAHLPEHREDLVPQFGDLVSIRKQVDKALLEIIRISEGTLLSTGVGREVTFECTCGTTNSRRVAGLKAGKVISCINPKCPETWKVEIDGDQTDFERLGEQIECICGRFHWIARSTLENMPKNTSGTVKCECGAKVVFVWTLKYAMQPPNP</sequence>